<dbReference type="InterPro" id="IPR016195">
    <property type="entry name" value="Pol/histidinol_Pase-like"/>
</dbReference>
<reference evidence="2 3" key="1">
    <citation type="submission" date="2018-12" db="EMBL/GenBank/DDBJ databases">
        <title>Genome Sequence of Candidatus Viridilinea halotolerans isolated from saline sulfide-rich spring.</title>
        <authorList>
            <person name="Grouzdev D.S."/>
            <person name="Burganskaya E.I."/>
            <person name="Krutkina M.S."/>
            <person name="Sukhacheva M.V."/>
            <person name="Gorlenko V.M."/>
        </authorList>
    </citation>
    <scope>NUCLEOTIDE SEQUENCE [LARGE SCALE GENOMIC DNA]</scope>
    <source>
        <strain evidence="2">Chok-6</strain>
    </source>
</reference>
<dbReference type="EMBL" id="RSAS01000503">
    <property type="protein sequence ID" value="RRR70681.1"/>
    <property type="molecule type" value="Genomic_DNA"/>
</dbReference>
<dbReference type="NCBIfam" id="NF038032">
    <property type="entry name" value="CehA_McbA_metalo"/>
    <property type="match status" value="1"/>
</dbReference>
<evidence type="ECO:0000259" key="1">
    <source>
        <dbReference type="SMART" id="SM00481"/>
    </source>
</evidence>
<dbReference type="InterPro" id="IPR052018">
    <property type="entry name" value="PHP_domain"/>
</dbReference>
<accession>A0A426TXV8</accession>
<protein>
    <submittedName>
        <fullName evidence="2">PHP domain-containing protein</fullName>
    </submittedName>
</protein>
<dbReference type="InterPro" id="IPR004013">
    <property type="entry name" value="PHP_dom"/>
</dbReference>
<comment type="caution">
    <text evidence="2">The sequence shown here is derived from an EMBL/GenBank/DDBJ whole genome shotgun (WGS) entry which is preliminary data.</text>
</comment>
<dbReference type="AlphaFoldDB" id="A0A426TXV8"/>
<proteinExistence type="predicted"/>
<dbReference type="Gene3D" id="3.20.20.140">
    <property type="entry name" value="Metal-dependent hydrolases"/>
    <property type="match status" value="1"/>
</dbReference>
<gene>
    <name evidence="2" type="ORF">EI684_12870</name>
</gene>
<evidence type="ECO:0000313" key="2">
    <source>
        <dbReference type="EMBL" id="RRR70681.1"/>
    </source>
</evidence>
<dbReference type="InterPro" id="IPR003141">
    <property type="entry name" value="Pol/His_phosphatase_N"/>
</dbReference>
<dbReference type="GO" id="GO:0035312">
    <property type="term" value="F:5'-3' DNA exonuclease activity"/>
    <property type="evidence" value="ECO:0007669"/>
    <property type="project" value="TreeGrafter"/>
</dbReference>
<organism evidence="2 3">
    <name type="scientific">Candidatus Viridilinea halotolerans</name>
    <dbReference type="NCBI Taxonomy" id="2491704"/>
    <lineage>
        <taxon>Bacteria</taxon>
        <taxon>Bacillati</taxon>
        <taxon>Chloroflexota</taxon>
        <taxon>Chloroflexia</taxon>
        <taxon>Chloroflexales</taxon>
        <taxon>Chloroflexineae</taxon>
        <taxon>Oscillochloridaceae</taxon>
        <taxon>Candidatus Viridilinea</taxon>
    </lineage>
</organism>
<dbReference type="GO" id="GO:0004534">
    <property type="term" value="F:5'-3' RNA exonuclease activity"/>
    <property type="evidence" value="ECO:0007669"/>
    <property type="project" value="TreeGrafter"/>
</dbReference>
<evidence type="ECO:0000313" key="3">
    <source>
        <dbReference type="Proteomes" id="UP000280307"/>
    </source>
</evidence>
<dbReference type="PANTHER" id="PTHR42924">
    <property type="entry name" value="EXONUCLEASE"/>
    <property type="match status" value="1"/>
</dbReference>
<dbReference type="Proteomes" id="UP000280307">
    <property type="component" value="Unassembled WGS sequence"/>
</dbReference>
<name>A0A426TXV8_9CHLR</name>
<dbReference type="Pfam" id="PF13263">
    <property type="entry name" value="PHP_C"/>
    <property type="match status" value="1"/>
</dbReference>
<dbReference type="CDD" id="cd07432">
    <property type="entry name" value="PHP_HisPPase"/>
    <property type="match status" value="1"/>
</dbReference>
<dbReference type="SUPFAM" id="SSF89550">
    <property type="entry name" value="PHP domain-like"/>
    <property type="match status" value="1"/>
</dbReference>
<dbReference type="PANTHER" id="PTHR42924:SF3">
    <property type="entry name" value="POLYMERASE_HISTIDINOL PHOSPHATASE N-TERMINAL DOMAIN-CONTAINING PROTEIN"/>
    <property type="match status" value="1"/>
</dbReference>
<sequence length="245" mass="26297">MLAAMGRPTMEMLYSKADLHLHTTASDGSATVRQLLAHVANSDLQVIAITDHDTLAGALEARRLAKDFGVEVIVGEEVSTREGHLLVLFLEHELPPGRPLVETVAAARAQNALVIAPHPFDFLMHSVGRTRILGPCASSAWADHVDAIETFNAGMWLPQANTQAARFAAARGLPAVGGSDSHHLPTVGRGYTIFPGRTADDLRRAILHGETRAAGERWGILRVAEASMLYLQQSLNGHLATAERG</sequence>
<dbReference type="Pfam" id="PF02811">
    <property type="entry name" value="PHP"/>
    <property type="match status" value="1"/>
</dbReference>
<feature type="domain" description="Polymerase/histidinol phosphatase N-terminal" evidence="1">
    <location>
        <begin position="17"/>
        <end position="82"/>
    </location>
</feature>
<dbReference type="SMART" id="SM00481">
    <property type="entry name" value="POLIIIAc"/>
    <property type="match status" value="1"/>
</dbReference>